<gene>
    <name evidence="1" type="ORF">ACFFHM_21800</name>
</gene>
<dbReference type="EMBL" id="JBHLUX010000091">
    <property type="protein sequence ID" value="MFC0473050.1"/>
    <property type="molecule type" value="Genomic_DNA"/>
</dbReference>
<accession>A0ABV6KJH5</accession>
<evidence type="ECO:0008006" key="3">
    <source>
        <dbReference type="Google" id="ProtNLM"/>
    </source>
</evidence>
<evidence type="ECO:0000313" key="2">
    <source>
        <dbReference type="Proteomes" id="UP001589838"/>
    </source>
</evidence>
<evidence type="ECO:0000313" key="1">
    <source>
        <dbReference type="EMBL" id="MFC0473050.1"/>
    </source>
</evidence>
<organism evidence="1 2">
    <name type="scientific">Halalkalibacter kiskunsagensis</name>
    <dbReference type="NCBI Taxonomy" id="1548599"/>
    <lineage>
        <taxon>Bacteria</taxon>
        <taxon>Bacillati</taxon>
        <taxon>Bacillota</taxon>
        <taxon>Bacilli</taxon>
        <taxon>Bacillales</taxon>
        <taxon>Bacillaceae</taxon>
        <taxon>Halalkalibacter</taxon>
    </lineage>
</organism>
<dbReference type="Proteomes" id="UP001589838">
    <property type="component" value="Unassembled WGS sequence"/>
</dbReference>
<proteinExistence type="predicted"/>
<sequence>MKKSIYLVFIVFLIMISGPIATAKAEESNLEEIQVIPIQSTGIVTVGNNDAMLLIDHEIRDQSVFIECFVNQFHFTKEKVGATHQEGEGHIRLYINDEHVETLFEPAFIINDLPKGKYEIKVVIVKNDRSSYDMEETIQVTI</sequence>
<comment type="caution">
    <text evidence="1">The sequence shown here is derived from an EMBL/GenBank/DDBJ whole genome shotgun (WGS) entry which is preliminary data.</text>
</comment>
<reference evidence="1 2" key="1">
    <citation type="submission" date="2024-09" db="EMBL/GenBank/DDBJ databases">
        <authorList>
            <person name="Sun Q."/>
            <person name="Mori K."/>
        </authorList>
    </citation>
    <scope>NUCLEOTIDE SEQUENCE [LARGE SCALE GENOMIC DNA]</scope>
    <source>
        <strain evidence="1 2">NCAIM B.02610</strain>
    </source>
</reference>
<keyword evidence="2" id="KW-1185">Reference proteome</keyword>
<protein>
    <recommendedName>
        <fullName evidence="3">DUF4625 domain-containing protein</fullName>
    </recommendedName>
</protein>
<dbReference type="RefSeq" id="WP_335961012.1">
    <property type="nucleotide sequence ID" value="NZ_JAXBLX010000013.1"/>
</dbReference>
<name>A0ABV6KJH5_9BACI</name>